<comment type="caution">
    <text evidence="9">The sequence shown here is derived from an EMBL/GenBank/DDBJ whole genome shotgun (WGS) entry which is preliminary data.</text>
</comment>
<evidence type="ECO:0000256" key="4">
    <source>
        <dbReference type="PROSITE-ProRule" id="PRU00284"/>
    </source>
</evidence>
<keyword evidence="9" id="KW-0675">Receptor</keyword>
<dbReference type="PROSITE" id="PS50111">
    <property type="entry name" value="CHEMOTAXIS_TRANSDUC_2"/>
    <property type="match status" value="1"/>
</dbReference>
<dbReference type="Pfam" id="PF00015">
    <property type="entry name" value="MCPsignal"/>
    <property type="match status" value="1"/>
</dbReference>
<evidence type="ECO:0000259" key="7">
    <source>
        <dbReference type="PROSITE" id="PS50112"/>
    </source>
</evidence>
<dbReference type="GO" id="GO:0007165">
    <property type="term" value="P:signal transduction"/>
    <property type="evidence" value="ECO:0007669"/>
    <property type="project" value="UniProtKB-KW"/>
</dbReference>
<dbReference type="PANTHER" id="PTHR43531:SF14">
    <property type="entry name" value="METHYL-ACCEPTING CHEMOTAXIS PROTEIN I-RELATED"/>
    <property type="match status" value="1"/>
</dbReference>
<organism evidence="9 10">
    <name type="scientific">Sphaerotilus montanus</name>
    <dbReference type="NCBI Taxonomy" id="522889"/>
    <lineage>
        <taxon>Bacteria</taxon>
        <taxon>Pseudomonadati</taxon>
        <taxon>Pseudomonadota</taxon>
        <taxon>Betaproteobacteria</taxon>
        <taxon>Burkholderiales</taxon>
        <taxon>Sphaerotilaceae</taxon>
        <taxon>Sphaerotilus</taxon>
    </lineage>
</organism>
<feature type="transmembrane region" description="Helical" evidence="5">
    <location>
        <begin position="180"/>
        <end position="201"/>
    </location>
</feature>
<comment type="similarity">
    <text evidence="3">Belongs to the methyl-accepting chemotaxis (MCP) protein family.</text>
</comment>
<evidence type="ECO:0000313" key="9">
    <source>
        <dbReference type="EMBL" id="NYG34204.1"/>
    </source>
</evidence>
<feature type="domain" description="Methyl-accepting transducer" evidence="6">
    <location>
        <begin position="260"/>
        <end position="489"/>
    </location>
</feature>
<dbReference type="GO" id="GO:0005886">
    <property type="term" value="C:plasma membrane"/>
    <property type="evidence" value="ECO:0007669"/>
    <property type="project" value="TreeGrafter"/>
</dbReference>
<dbReference type="InterPro" id="IPR000014">
    <property type="entry name" value="PAS"/>
</dbReference>
<dbReference type="Pfam" id="PF08447">
    <property type="entry name" value="PAS_3"/>
    <property type="match status" value="1"/>
</dbReference>
<dbReference type="GO" id="GO:0006935">
    <property type="term" value="P:chemotaxis"/>
    <property type="evidence" value="ECO:0007669"/>
    <property type="project" value="InterPro"/>
</dbReference>
<evidence type="ECO:0000259" key="6">
    <source>
        <dbReference type="PROSITE" id="PS50111"/>
    </source>
</evidence>
<dbReference type="Gene3D" id="1.10.287.950">
    <property type="entry name" value="Methyl-accepting chemotaxis protein"/>
    <property type="match status" value="1"/>
</dbReference>
<comment type="subcellular location">
    <subcellularLocation>
        <location evidence="1">Membrane</location>
    </subcellularLocation>
</comment>
<evidence type="ECO:0000256" key="3">
    <source>
        <dbReference type="ARBA" id="ARBA00029447"/>
    </source>
</evidence>
<reference evidence="9 10" key="1">
    <citation type="submission" date="2020-07" db="EMBL/GenBank/DDBJ databases">
        <title>Genomic Encyclopedia of Archaeal and Bacterial Type Strains, Phase II (KMG-II): from individual species to whole genera.</title>
        <authorList>
            <person name="Goeker M."/>
        </authorList>
    </citation>
    <scope>NUCLEOTIDE SEQUENCE [LARGE SCALE GENOMIC DNA]</scope>
    <source>
        <strain evidence="9 10">DSM 21226</strain>
    </source>
</reference>
<keyword evidence="4" id="KW-0807">Transducer</keyword>
<dbReference type="Gene3D" id="3.30.450.20">
    <property type="entry name" value="PAS domain"/>
    <property type="match status" value="1"/>
</dbReference>
<feature type="domain" description="PAS" evidence="7">
    <location>
        <begin position="1"/>
        <end position="40"/>
    </location>
</feature>
<name>A0A7Y9R0R9_9BURK</name>
<dbReference type="FunFam" id="1.10.287.950:FF:000001">
    <property type="entry name" value="Methyl-accepting chemotaxis sensory transducer"/>
    <property type="match status" value="1"/>
</dbReference>
<dbReference type="SUPFAM" id="SSF58104">
    <property type="entry name" value="Methyl-accepting chemotaxis protein (MCP) signaling domain"/>
    <property type="match status" value="1"/>
</dbReference>
<keyword evidence="5" id="KW-1133">Transmembrane helix</keyword>
<dbReference type="PROSITE" id="PS50885">
    <property type="entry name" value="HAMP"/>
    <property type="match status" value="1"/>
</dbReference>
<dbReference type="InterPro" id="IPR003660">
    <property type="entry name" value="HAMP_dom"/>
</dbReference>
<dbReference type="RefSeq" id="WP_310732780.1">
    <property type="nucleotide sequence ID" value="NZ_JACCFH010000001.1"/>
</dbReference>
<protein>
    <submittedName>
        <fullName evidence="9">Aerotaxis receptor</fullName>
    </submittedName>
</protein>
<evidence type="ECO:0000256" key="2">
    <source>
        <dbReference type="ARBA" id="ARBA00022481"/>
    </source>
</evidence>
<dbReference type="AlphaFoldDB" id="A0A7Y9R0R9"/>
<gene>
    <name evidence="9" type="ORF">BDD16_003190</name>
</gene>
<dbReference type="SMART" id="SM00304">
    <property type="entry name" value="HAMP"/>
    <property type="match status" value="2"/>
</dbReference>
<keyword evidence="5" id="KW-0812">Transmembrane</keyword>
<dbReference type="NCBIfam" id="TIGR00229">
    <property type="entry name" value="sensory_box"/>
    <property type="match status" value="1"/>
</dbReference>
<keyword evidence="2" id="KW-0488">Methylation</keyword>
<feature type="domain" description="HAMP" evidence="8">
    <location>
        <begin position="203"/>
        <end position="255"/>
    </location>
</feature>
<dbReference type="InterPro" id="IPR013655">
    <property type="entry name" value="PAS_fold_3"/>
</dbReference>
<evidence type="ECO:0000259" key="8">
    <source>
        <dbReference type="PROSITE" id="PS50885"/>
    </source>
</evidence>
<accession>A0A7Y9R0R9</accession>
<proteinExistence type="inferred from homology"/>
<dbReference type="SUPFAM" id="SSF55785">
    <property type="entry name" value="PYP-like sensor domain (PAS domain)"/>
    <property type="match status" value="1"/>
</dbReference>
<evidence type="ECO:0000313" key="10">
    <source>
        <dbReference type="Proteomes" id="UP000518288"/>
    </source>
</evidence>
<dbReference type="PROSITE" id="PS50112">
    <property type="entry name" value="PAS"/>
    <property type="match status" value="1"/>
</dbReference>
<dbReference type="EMBL" id="JACCFH010000001">
    <property type="protein sequence ID" value="NYG34204.1"/>
    <property type="molecule type" value="Genomic_DNA"/>
</dbReference>
<evidence type="ECO:0000256" key="5">
    <source>
        <dbReference type="SAM" id="Phobius"/>
    </source>
</evidence>
<dbReference type="InterPro" id="IPR051310">
    <property type="entry name" value="MCP_chemotaxis"/>
</dbReference>
<dbReference type="InterPro" id="IPR004089">
    <property type="entry name" value="MCPsignal_dom"/>
</dbReference>
<dbReference type="SMART" id="SM00283">
    <property type="entry name" value="MA"/>
    <property type="match status" value="1"/>
</dbReference>
<dbReference type="InterPro" id="IPR035965">
    <property type="entry name" value="PAS-like_dom_sf"/>
</dbReference>
<dbReference type="PANTHER" id="PTHR43531">
    <property type="entry name" value="PROTEIN ICFG"/>
    <property type="match status" value="1"/>
</dbReference>
<evidence type="ECO:0000256" key="1">
    <source>
        <dbReference type="ARBA" id="ARBA00004370"/>
    </source>
</evidence>
<sequence length="529" mass="56147">MSTTDAQGRILYCNPAFIEVSGFVREELLGQPHNLIRHPDMPAEAFRDMWTTIAGGEPWSGIVKNRRKNGDHYWVMANVTPLFEGDRPAGYMSVRTQASRAQIEAAEQLYAAMRAEQSSGGAGRHRLRSGRVELHTWSARLGRRLAVRPSKRLFLLCCGCGLTGMVAGQVGQAAAGGLGVLSWVLAAVLVAGAAAVAAWRIGFTTVQPMQRLLQFANRMAAGDLSRRLPADQPGLAGRLERALNQLSVNLLAIVGDTRAGVESLQGTAGEMARGNLELSERTESQASSLVQTSASMTQITATVRHSAESARGVADMALQTSDITSRSTNAVHRVTETMQTISQASRRIQEIVQVIDGIALQTNLLALNAAVEAARAGEQGRGFAVVAGEVRQLAKSTSVAAQEIKELIQDAASKVEAGTLQTDLACSSMDEALAAVRQMSTLVGGIGAGATEQLVGISQINEAVANMETLTQHNATLVQDLSRAASSVGAQAEMVSEAVRIFRLDTQAQPAAATSAVALRRQMKPAMSR</sequence>
<keyword evidence="10" id="KW-1185">Reference proteome</keyword>
<dbReference type="InterPro" id="IPR004090">
    <property type="entry name" value="Chemotax_Me-accpt_rcpt"/>
</dbReference>
<dbReference type="GO" id="GO:0004888">
    <property type="term" value="F:transmembrane signaling receptor activity"/>
    <property type="evidence" value="ECO:0007669"/>
    <property type="project" value="InterPro"/>
</dbReference>
<keyword evidence="5" id="KW-0472">Membrane</keyword>
<dbReference type="CDD" id="cd00130">
    <property type="entry name" value="PAS"/>
    <property type="match status" value="1"/>
</dbReference>
<dbReference type="CDD" id="cd06225">
    <property type="entry name" value="HAMP"/>
    <property type="match status" value="1"/>
</dbReference>
<dbReference type="Proteomes" id="UP000518288">
    <property type="component" value="Unassembled WGS sequence"/>
</dbReference>
<dbReference type="PRINTS" id="PR00260">
    <property type="entry name" value="CHEMTRNSDUCR"/>
</dbReference>
<feature type="transmembrane region" description="Helical" evidence="5">
    <location>
        <begin position="153"/>
        <end position="174"/>
    </location>
</feature>